<feature type="compositionally biased region" description="Low complexity" evidence="5">
    <location>
        <begin position="345"/>
        <end position="362"/>
    </location>
</feature>
<evidence type="ECO:0000256" key="4">
    <source>
        <dbReference type="ARBA" id="ARBA00023136"/>
    </source>
</evidence>
<feature type="transmembrane region" description="Helical" evidence="6">
    <location>
        <begin position="406"/>
        <end position="429"/>
    </location>
</feature>
<accession>A0A210QQM8</accession>
<proteinExistence type="predicted"/>
<keyword evidence="2 6" id="KW-0812">Transmembrane</keyword>
<evidence type="ECO:0000313" key="8">
    <source>
        <dbReference type="EMBL" id="OWF51043.1"/>
    </source>
</evidence>
<sequence length="450" mass="50644">MSTLFLHVLGLSLIICVTISSSKSSKSLAKYRRERRDWSLQGLFQNLLDSIDNDISTTSNVTNITTPAQTPSNSTTSQTTPQTTSPFTLSSSTTTKRRRNSTTTSSSSSTPFSTTPLTTTTEDPRCRSDQALDTVCSVPEALVGENFWDVYYIMFSDDVIRALLFSCTSGHWCLYDKLDFWDALMMERAEMVRNSDLFNAVCEIDSLTCLHSFLSNYTECETYKRMQLTLQSINLLCQLKHEVTTTPECIEHVLAALHVTVVDILRDQNQKEYDDTFENNCKSPETQITRTFLCLEHKCPQSTSVLTSFEPWKWFIPDISTISDTISKCGYRSDVCDDDTKFRNSTGTKSSSISSSSMSSASTGAWTDPGHLIGVEPFNPEENGAALENTQEEEEDAWEYAYDANMLLGMAMTSLILLSVMVIGFCLWWRKLHRDRVVKAGYTQLRCDEA</sequence>
<protein>
    <submittedName>
        <fullName evidence="8">Uncharacterized protein</fullName>
    </submittedName>
</protein>
<dbReference type="Proteomes" id="UP000242188">
    <property type="component" value="Unassembled WGS sequence"/>
</dbReference>
<evidence type="ECO:0000256" key="5">
    <source>
        <dbReference type="SAM" id="MobiDB-lite"/>
    </source>
</evidence>
<reference evidence="8 9" key="1">
    <citation type="journal article" date="2017" name="Nat. Ecol. Evol.">
        <title>Scallop genome provides insights into evolution of bilaterian karyotype and development.</title>
        <authorList>
            <person name="Wang S."/>
            <person name="Zhang J."/>
            <person name="Jiao W."/>
            <person name="Li J."/>
            <person name="Xun X."/>
            <person name="Sun Y."/>
            <person name="Guo X."/>
            <person name="Huan P."/>
            <person name="Dong B."/>
            <person name="Zhang L."/>
            <person name="Hu X."/>
            <person name="Sun X."/>
            <person name="Wang J."/>
            <person name="Zhao C."/>
            <person name="Wang Y."/>
            <person name="Wang D."/>
            <person name="Huang X."/>
            <person name="Wang R."/>
            <person name="Lv J."/>
            <person name="Li Y."/>
            <person name="Zhang Z."/>
            <person name="Liu B."/>
            <person name="Lu W."/>
            <person name="Hui Y."/>
            <person name="Liang J."/>
            <person name="Zhou Z."/>
            <person name="Hou R."/>
            <person name="Li X."/>
            <person name="Liu Y."/>
            <person name="Li H."/>
            <person name="Ning X."/>
            <person name="Lin Y."/>
            <person name="Zhao L."/>
            <person name="Xing Q."/>
            <person name="Dou J."/>
            <person name="Li Y."/>
            <person name="Mao J."/>
            <person name="Guo H."/>
            <person name="Dou H."/>
            <person name="Li T."/>
            <person name="Mu C."/>
            <person name="Jiang W."/>
            <person name="Fu Q."/>
            <person name="Fu X."/>
            <person name="Miao Y."/>
            <person name="Liu J."/>
            <person name="Yu Q."/>
            <person name="Li R."/>
            <person name="Liao H."/>
            <person name="Li X."/>
            <person name="Kong Y."/>
            <person name="Jiang Z."/>
            <person name="Chourrout D."/>
            <person name="Li R."/>
            <person name="Bao Z."/>
        </authorList>
    </citation>
    <scope>NUCLEOTIDE SEQUENCE [LARGE SCALE GENOMIC DNA]</scope>
    <source>
        <strain evidence="8 9">PY_sf001</strain>
    </source>
</reference>
<evidence type="ECO:0000256" key="3">
    <source>
        <dbReference type="ARBA" id="ARBA00022989"/>
    </source>
</evidence>
<name>A0A210QQM8_MIZYE</name>
<gene>
    <name evidence="8" type="ORF">KP79_PYT19575</name>
</gene>
<keyword evidence="3 6" id="KW-1133">Transmembrane helix</keyword>
<evidence type="ECO:0000256" key="1">
    <source>
        <dbReference type="ARBA" id="ARBA00004167"/>
    </source>
</evidence>
<keyword evidence="9" id="KW-1185">Reference proteome</keyword>
<feature type="compositionally biased region" description="Low complexity" evidence="5">
    <location>
        <begin position="101"/>
        <end position="121"/>
    </location>
</feature>
<dbReference type="InterPro" id="IPR051694">
    <property type="entry name" value="Immunoregulatory_rcpt-like"/>
</dbReference>
<evidence type="ECO:0000256" key="7">
    <source>
        <dbReference type="SAM" id="SignalP"/>
    </source>
</evidence>
<dbReference type="GO" id="GO:0016020">
    <property type="term" value="C:membrane"/>
    <property type="evidence" value="ECO:0007669"/>
    <property type="project" value="UniProtKB-SubCell"/>
</dbReference>
<feature type="region of interest" description="Disordered" evidence="5">
    <location>
        <begin position="343"/>
        <end position="362"/>
    </location>
</feature>
<dbReference type="GO" id="GO:0071944">
    <property type="term" value="C:cell periphery"/>
    <property type="evidence" value="ECO:0007669"/>
    <property type="project" value="UniProtKB-ARBA"/>
</dbReference>
<dbReference type="AlphaFoldDB" id="A0A210QQM8"/>
<organism evidence="8 9">
    <name type="scientific">Mizuhopecten yessoensis</name>
    <name type="common">Japanese scallop</name>
    <name type="synonym">Patinopecten yessoensis</name>
    <dbReference type="NCBI Taxonomy" id="6573"/>
    <lineage>
        <taxon>Eukaryota</taxon>
        <taxon>Metazoa</taxon>
        <taxon>Spiralia</taxon>
        <taxon>Lophotrochozoa</taxon>
        <taxon>Mollusca</taxon>
        <taxon>Bivalvia</taxon>
        <taxon>Autobranchia</taxon>
        <taxon>Pteriomorphia</taxon>
        <taxon>Pectinida</taxon>
        <taxon>Pectinoidea</taxon>
        <taxon>Pectinidae</taxon>
        <taxon>Mizuhopecten</taxon>
    </lineage>
</organism>
<keyword evidence="4 6" id="KW-0472">Membrane</keyword>
<feature type="region of interest" description="Disordered" evidence="5">
    <location>
        <begin position="62"/>
        <end position="125"/>
    </location>
</feature>
<dbReference type="EMBL" id="NEDP02002403">
    <property type="protein sequence ID" value="OWF51043.1"/>
    <property type="molecule type" value="Genomic_DNA"/>
</dbReference>
<keyword evidence="7" id="KW-0732">Signal</keyword>
<dbReference type="PANTHER" id="PTHR15549:SF30">
    <property type="entry name" value="MID2 DOMAIN-CONTAINING PROTEIN"/>
    <property type="match status" value="1"/>
</dbReference>
<evidence type="ECO:0000256" key="6">
    <source>
        <dbReference type="SAM" id="Phobius"/>
    </source>
</evidence>
<dbReference type="PANTHER" id="PTHR15549">
    <property type="entry name" value="PAIRED IMMUNOGLOBULIN-LIKE TYPE 2 RECEPTOR"/>
    <property type="match status" value="1"/>
</dbReference>
<comment type="subcellular location">
    <subcellularLocation>
        <location evidence="1">Membrane</location>
        <topology evidence="1">Single-pass membrane protein</topology>
    </subcellularLocation>
</comment>
<feature type="compositionally biased region" description="Low complexity" evidence="5">
    <location>
        <begin position="62"/>
        <end position="94"/>
    </location>
</feature>
<feature type="signal peptide" evidence="7">
    <location>
        <begin position="1"/>
        <end position="24"/>
    </location>
</feature>
<comment type="caution">
    <text evidence="8">The sequence shown here is derived from an EMBL/GenBank/DDBJ whole genome shotgun (WGS) entry which is preliminary data.</text>
</comment>
<dbReference type="OrthoDB" id="6073280at2759"/>
<evidence type="ECO:0000313" key="9">
    <source>
        <dbReference type="Proteomes" id="UP000242188"/>
    </source>
</evidence>
<evidence type="ECO:0000256" key="2">
    <source>
        <dbReference type="ARBA" id="ARBA00022692"/>
    </source>
</evidence>
<feature type="chain" id="PRO_5013210764" evidence="7">
    <location>
        <begin position="25"/>
        <end position="450"/>
    </location>
</feature>